<accession>A0A7W7RLE8</accession>
<reference evidence="3 4" key="1">
    <citation type="submission" date="2020-08" db="EMBL/GenBank/DDBJ databases">
        <title>Sequencing the genomes of 1000 actinobacteria strains.</title>
        <authorList>
            <person name="Klenk H.-P."/>
        </authorList>
    </citation>
    <scope>NUCLEOTIDE SEQUENCE [LARGE SCALE GENOMIC DNA]</scope>
    <source>
        <strain evidence="3 4">DSM 102030</strain>
    </source>
</reference>
<evidence type="ECO:0000313" key="3">
    <source>
        <dbReference type="EMBL" id="MBB4933952.1"/>
    </source>
</evidence>
<protein>
    <submittedName>
        <fullName evidence="3">Uncharacterized protein</fullName>
    </submittedName>
</protein>
<evidence type="ECO:0000256" key="1">
    <source>
        <dbReference type="SAM" id="MobiDB-lite"/>
    </source>
</evidence>
<dbReference type="Proteomes" id="UP000523007">
    <property type="component" value="Unassembled WGS sequence"/>
</dbReference>
<keyword evidence="2" id="KW-0472">Membrane</keyword>
<dbReference type="AlphaFoldDB" id="A0A7W7RLE8"/>
<evidence type="ECO:0000313" key="4">
    <source>
        <dbReference type="Proteomes" id="UP000523007"/>
    </source>
</evidence>
<proteinExistence type="predicted"/>
<keyword evidence="4" id="KW-1185">Reference proteome</keyword>
<sequence>MLRHIVGLLAGLLCAPLLWVGMAWANAEVMDAGFPSEPAMPGVAALMAAGVLGGLLVGSRISPLTALLSGALLLGFCLWPLLDRASLDAALPGWLGSESMFHPLGPAFPVAVPVGTLLFISALMPWRWRSAAAPPANDGPPQPNPGGQQPYQPSPAGPGPEDPHRGTADYAEPASTTTPFQRDPSGGAPRPARSETPPNPSATQVFGEDTER</sequence>
<comment type="caution">
    <text evidence="3">The sequence shown here is derived from an EMBL/GenBank/DDBJ whole genome shotgun (WGS) entry which is preliminary data.</text>
</comment>
<feature type="transmembrane region" description="Helical" evidence="2">
    <location>
        <begin position="64"/>
        <end position="82"/>
    </location>
</feature>
<gene>
    <name evidence="3" type="ORF">F4561_004772</name>
</gene>
<keyword evidence="2" id="KW-0812">Transmembrane</keyword>
<keyword evidence="2" id="KW-1133">Transmembrane helix</keyword>
<organism evidence="3 4">
    <name type="scientific">Lipingzhangella halophila</name>
    <dbReference type="NCBI Taxonomy" id="1783352"/>
    <lineage>
        <taxon>Bacteria</taxon>
        <taxon>Bacillati</taxon>
        <taxon>Actinomycetota</taxon>
        <taxon>Actinomycetes</taxon>
        <taxon>Streptosporangiales</taxon>
        <taxon>Nocardiopsidaceae</taxon>
        <taxon>Lipingzhangella</taxon>
    </lineage>
</organism>
<name>A0A7W7RLE8_9ACTN</name>
<dbReference type="EMBL" id="JACHJT010000001">
    <property type="protein sequence ID" value="MBB4933952.1"/>
    <property type="molecule type" value="Genomic_DNA"/>
</dbReference>
<feature type="transmembrane region" description="Helical" evidence="2">
    <location>
        <begin position="102"/>
        <end position="124"/>
    </location>
</feature>
<feature type="transmembrane region" description="Helical" evidence="2">
    <location>
        <begin position="39"/>
        <end position="57"/>
    </location>
</feature>
<feature type="region of interest" description="Disordered" evidence="1">
    <location>
        <begin position="132"/>
        <end position="212"/>
    </location>
</feature>
<dbReference type="RefSeq" id="WP_184581620.1">
    <property type="nucleotide sequence ID" value="NZ_JACHJT010000001.1"/>
</dbReference>
<evidence type="ECO:0000256" key="2">
    <source>
        <dbReference type="SAM" id="Phobius"/>
    </source>
</evidence>